<gene>
    <name evidence="8" type="ORF">CWI75_11420</name>
</gene>
<reference evidence="9" key="1">
    <citation type="submission" date="2017-11" db="EMBL/GenBank/DDBJ databases">
        <title>The draft genome sequence of Chromatocurvus sp. F02.</title>
        <authorList>
            <person name="Du Z.-J."/>
            <person name="Chang Y.-Q."/>
        </authorList>
    </citation>
    <scope>NUCLEOTIDE SEQUENCE [LARGE SCALE GENOMIC DNA]</scope>
    <source>
        <strain evidence="9">F02</strain>
    </source>
</reference>
<protein>
    <recommendedName>
        <fullName evidence="7">Rieske domain-containing protein</fullName>
    </recommendedName>
</protein>
<dbReference type="GO" id="GO:0051537">
    <property type="term" value="F:2 iron, 2 sulfur cluster binding"/>
    <property type="evidence" value="ECO:0007669"/>
    <property type="project" value="UniProtKB-KW"/>
</dbReference>
<sequence>MPSATMEYPMSDYRYAFLEPGHFARGWHIVRFSRELAVGEVQRLHYFNRDLVLFRGESGAAAVVDAHCPHLGAHLASDGGRLIGDTIACPFHGWTFAGDGECVSIPYAGKIPDKARRALRGWPLLEKNGFISLWYDPDDNPPEDYLPDISAWGPDSWGDWHFHRSRIRAQPCDVIENIVDIAHFPHVHGGEVRAFENRFGERTVTQLSTVDRSANAQMVIPPDLPFDLQAMSQQAVEQRSDAWGDATYHGPAIMYYYTEVRSELMSFSSWWVNYHTPVNDEEVDLCSAVILNSLTDEPLPAEFVELYAQTAHAAFGQDVEIWKDKVFRADPILCDGDGPINKLRRWYEQFYLPLAG</sequence>
<organism evidence="8 9">
    <name type="scientific">Kineobactrum sediminis</name>
    <dbReference type="NCBI Taxonomy" id="1905677"/>
    <lineage>
        <taxon>Bacteria</taxon>
        <taxon>Pseudomonadati</taxon>
        <taxon>Pseudomonadota</taxon>
        <taxon>Gammaproteobacteria</taxon>
        <taxon>Cellvibrionales</taxon>
        <taxon>Halieaceae</taxon>
        <taxon>Kineobactrum</taxon>
    </lineage>
</organism>
<dbReference type="InterPro" id="IPR045605">
    <property type="entry name" value="KshA-like_C"/>
</dbReference>
<dbReference type="PANTHER" id="PTHR21266">
    <property type="entry name" value="IRON-SULFUR DOMAIN CONTAINING PROTEIN"/>
    <property type="match status" value="1"/>
</dbReference>
<dbReference type="InterPro" id="IPR017941">
    <property type="entry name" value="Rieske_2Fe-2S"/>
</dbReference>
<keyword evidence="5" id="KW-0408">Iron</keyword>
<evidence type="ECO:0000313" key="9">
    <source>
        <dbReference type="Proteomes" id="UP000234845"/>
    </source>
</evidence>
<evidence type="ECO:0000256" key="4">
    <source>
        <dbReference type="ARBA" id="ARBA00023002"/>
    </source>
</evidence>
<evidence type="ECO:0000259" key="7">
    <source>
        <dbReference type="PROSITE" id="PS51296"/>
    </source>
</evidence>
<dbReference type="Proteomes" id="UP000234845">
    <property type="component" value="Unassembled WGS sequence"/>
</dbReference>
<evidence type="ECO:0000256" key="5">
    <source>
        <dbReference type="ARBA" id="ARBA00023004"/>
    </source>
</evidence>
<evidence type="ECO:0000313" key="8">
    <source>
        <dbReference type="EMBL" id="PLW82364.1"/>
    </source>
</evidence>
<comment type="cofactor">
    <cofactor evidence="1">
        <name>Fe cation</name>
        <dbReference type="ChEBI" id="CHEBI:24875"/>
    </cofactor>
</comment>
<dbReference type="Pfam" id="PF19298">
    <property type="entry name" value="KshA_C"/>
    <property type="match status" value="1"/>
</dbReference>
<dbReference type="Pfam" id="PF00355">
    <property type="entry name" value="Rieske"/>
    <property type="match status" value="1"/>
</dbReference>
<keyword evidence="2" id="KW-0001">2Fe-2S</keyword>
<evidence type="ECO:0000256" key="6">
    <source>
        <dbReference type="ARBA" id="ARBA00023014"/>
    </source>
</evidence>
<dbReference type="InterPro" id="IPR036922">
    <property type="entry name" value="Rieske_2Fe-2S_sf"/>
</dbReference>
<dbReference type="PANTHER" id="PTHR21266:SF60">
    <property type="entry name" value="3-KETOSTEROID-9-ALPHA-MONOOXYGENASE, OXYGENASE COMPONENT"/>
    <property type="match status" value="1"/>
</dbReference>
<dbReference type="EMBL" id="PKLZ01000008">
    <property type="protein sequence ID" value="PLW82364.1"/>
    <property type="molecule type" value="Genomic_DNA"/>
</dbReference>
<dbReference type="PROSITE" id="PS51296">
    <property type="entry name" value="RIESKE"/>
    <property type="match status" value="1"/>
</dbReference>
<name>A0A2N5Y1U7_9GAMM</name>
<dbReference type="GO" id="GO:0008203">
    <property type="term" value="P:cholesterol metabolic process"/>
    <property type="evidence" value="ECO:0007669"/>
    <property type="project" value="InterPro"/>
</dbReference>
<keyword evidence="3" id="KW-0479">Metal-binding</keyword>
<keyword evidence="6" id="KW-0411">Iron-sulfur</keyword>
<keyword evidence="4" id="KW-0560">Oxidoreductase</keyword>
<dbReference type="AlphaFoldDB" id="A0A2N5Y1U7"/>
<dbReference type="GO" id="GO:0016491">
    <property type="term" value="F:oxidoreductase activity"/>
    <property type="evidence" value="ECO:0007669"/>
    <property type="project" value="UniProtKB-KW"/>
</dbReference>
<accession>A0A2N5Y1U7</accession>
<dbReference type="Gene3D" id="3.90.380.10">
    <property type="entry name" value="Naphthalene 1,2-dioxygenase Alpha Subunit, Chain A, domain 1"/>
    <property type="match status" value="1"/>
</dbReference>
<dbReference type="SUPFAM" id="SSF55961">
    <property type="entry name" value="Bet v1-like"/>
    <property type="match status" value="1"/>
</dbReference>
<comment type="caution">
    <text evidence="8">The sequence shown here is derived from an EMBL/GenBank/DDBJ whole genome shotgun (WGS) entry which is preliminary data.</text>
</comment>
<evidence type="ECO:0000256" key="1">
    <source>
        <dbReference type="ARBA" id="ARBA00001962"/>
    </source>
</evidence>
<feature type="domain" description="Rieske" evidence="7">
    <location>
        <begin position="27"/>
        <end position="133"/>
    </location>
</feature>
<dbReference type="Gene3D" id="2.102.10.10">
    <property type="entry name" value="Rieske [2Fe-2S] iron-sulphur domain"/>
    <property type="match status" value="1"/>
</dbReference>
<keyword evidence="9" id="KW-1185">Reference proteome</keyword>
<evidence type="ECO:0000256" key="2">
    <source>
        <dbReference type="ARBA" id="ARBA00022714"/>
    </source>
</evidence>
<dbReference type="SUPFAM" id="SSF50022">
    <property type="entry name" value="ISP domain"/>
    <property type="match status" value="1"/>
</dbReference>
<evidence type="ECO:0000256" key="3">
    <source>
        <dbReference type="ARBA" id="ARBA00022723"/>
    </source>
</evidence>
<dbReference type="InterPro" id="IPR050584">
    <property type="entry name" value="Cholesterol_7-desaturase"/>
</dbReference>
<proteinExistence type="predicted"/>
<dbReference type="GO" id="GO:0046872">
    <property type="term" value="F:metal ion binding"/>
    <property type="evidence" value="ECO:0007669"/>
    <property type="project" value="UniProtKB-KW"/>
</dbReference>